<dbReference type="Gene3D" id="3.40.50.2000">
    <property type="entry name" value="Glycogen Phosphorylase B"/>
    <property type="match status" value="2"/>
</dbReference>
<dbReference type="PANTHER" id="PTHR48050:SF13">
    <property type="entry name" value="STEROL 3-BETA-GLUCOSYLTRANSFERASE UGT80A2"/>
    <property type="match status" value="1"/>
</dbReference>
<dbReference type="SUPFAM" id="SSF53756">
    <property type="entry name" value="UDP-Glycosyltransferase/glycogen phosphorylase"/>
    <property type="match status" value="1"/>
</dbReference>
<name>A0A4Q0MMD5_9HYPH</name>
<dbReference type="PANTHER" id="PTHR48050">
    <property type="entry name" value="STEROL 3-BETA-GLUCOSYLTRANSFERASE"/>
    <property type="match status" value="1"/>
</dbReference>
<dbReference type="RefSeq" id="WP_128775932.1">
    <property type="nucleotide sequence ID" value="NZ_RYFI01000002.1"/>
</dbReference>
<evidence type="ECO:0000259" key="2">
    <source>
        <dbReference type="Pfam" id="PF06722"/>
    </source>
</evidence>
<dbReference type="GO" id="GO:0005975">
    <property type="term" value="P:carbohydrate metabolic process"/>
    <property type="evidence" value="ECO:0007669"/>
    <property type="project" value="InterPro"/>
</dbReference>
<protein>
    <submittedName>
        <fullName evidence="3">Glycosyltransferase</fullName>
    </submittedName>
</protein>
<dbReference type="InterPro" id="IPR002213">
    <property type="entry name" value="UDP_glucos_trans"/>
</dbReference>
<dbReference type="GO" id="GO:0008194">
    <property type="term" value="F:UDP-glycosyltransferase activity"/>
    <property type="evidence" value="ECO:0007669"/>
    <property type="project" value="InterPro"/>
</dbReference>
<reference evidence="3 4" key="1">
    <citation type="submission" date="2018-12" db="EMBL/GenBank/DDBJ databases">
        <title>bacterium Hansschlegelia zhihuaiae S113.</title>
        <authorList>
            <person name="He J."/>
        </authorList>
    </citation>
    <scope>NUCLEOTIDE SEQUENCE [LARGE SCALE GENOMIC DNA]</scope>
    <source>
        <strain evidence="3 4">S 113</strain>
    </source>
</reference>
<dbReference type="Proteomes" id="UP000289708">
    <property type="component" value="Unassembled WGS sequence"/>
</dbReference>
<dbReference type="InterPro" id="IPR010610">
    <property type="entry name" value="EryCIII-like_C"/>
</dbReference>
<feature type="domain" description="Glycosyltransferase family 28 N-terminal" evidence="1">
    <location>
        <begin position="3"/>
        <end position="129"/>
    </location>
</feature>
<dbReference type="Pfam" id="PF03033">
    <property type="entry name" value="Glyco_transf_28"/>
    <property type="match status" value="1"/>
</dbReference>
<keyword evidence="4" id="KW-1185">Reference proteome</keyword>
<dbReference type="CDD" id="cd03784">
    <property type="entry name" value="GT1_Gtf-like"/>
    <property type="match status" value="1"/>
</dbReference>
<proteinExistence type="predicted"/>
<feature type="domain" description="Erythromycin biosynthesis protein CIII-like C-terminal" evidence="2">
    <location>
        <begin position="300"/>
        <end position="396"/>
    </location>
</feature>
<evidence type="ECO:0000259" key="1">
    <source>
        <dbReference type="Pfam" id="PF03033"/>
    </source>
</evidence>
<dbReference type="AlphaFoldDB" id="A0A4Q0MMD5"/>
<organism evidence="3 4">
    <name type="scientific">Hansschlegelia zhihuaiae</name>
    <dbReference type="NCBI Taxonomy" id="405005"/>
    <lineage>
        <taxon>Bacteria</taxon>
        <taxon>Pseudomonadati</taxon>
        <taxon>Pseudomonadota</taxon>
        <taxon>Alphaproteobacteria</taxon>
        <taxon>Hyphomicrobiales</taxon>
        <taxon>Methylopilaceae</taxon>
        <taxon>Hansschlegelia</taxon>
    </lineage>
</organism>
<dbReference type="EMBL" id="RYFI01000002">
    <property type="protein sequence ID" value="RXF74941.1"/>
    <property type="molecule type" value="Genomic_DNA"/>
</dbReference>
<sequence>MRILVVSIGTYGDVLPFIAMAAELDRRGHHVTLASAATFEAAARRAGVDFEPLMSVEDYSELFEHPQFWRPFHGARRLFSALPKFLKPTHDFVARHHVPGETLVIASALAMGARIVRETMGAPIVSVHLAPIMFISRDDPPRTPYLIVPKWLPKAVRWRLQTGLYTEFIAPLILPGLNEFRRSIGLKARRRIRSWWQSSQLTLLLFPSWFASPQPEWPKSARQLDFPRADMFGAVSARLDRRLDAFLDAGEKPVAITFGSGRLGGDAVYRATIEACLKLGRRCLVLSHQELDIPSGHEDQVFFSRYAPLSEVLPRCAALVHHGGVGTVAMAFAAGVPQLISPLGFDQFDHAVRVRRLGAGLSLSRSHFNGRRAATALRTLLSSPLVAERCARIAAATSKEDVIAKACDVVEAEFSAALEPRGRAREARRAAVV</sequence>
<evidence type="ECO:0000313" key="3">
    <source>
        <dbReference type="EMBL" id="RXF74941.1"/>
    </source>
</evidence>
<comment type="caution">
    <text evidence="3">The sequence shown here is derived from an EMBL/GenBank/DDBJ whole genome shotgun (WGS) entry which is preliminary data.</text>
</comment>
<evidence type="ECO:0000313" key="4">
    <source>
        <dbReference type="Proteomes" id="UP000289708"/>
    </source>
</evidence>
<dbReference type="GO" id="GO:0033072">
    <property type="term" value="P:vancomycin biosynthetic process"/>
    <property type="evidence" value="ECO:0007669"/>
    <property type="project" value="UniProtKB-ARBA"/>
</dbReference>
<dbReference type="InterPro" id="IPR004276">
    <property type="entry name" value="GlycoTrans_28_N"/>
</dbReference>
<dbReference type="InterPro" id="IPR050426">
    <property type="entry name" value="Glycosyltransferase_28"/>
</dbReference>
<accession>A0A4Q0MMD5</accession>
<gene>
    <name evidence="3" type="ORF">EK403_02450</name>
</gene>
<dbReference type="OrthoDB" id="9805366at2"/>
<keyword evidence="3" id="KW-0808">Transferase</keyword>
<dbReference type="Pfam" id="PF06722">
    <property type="entry name" value="EryCIII-like_C"/>
    <property type="match status" value="1"/>
</dbReference>
<dbReference type="GO" id="GO:0016758">
    <property type="term" value="F:hexosyltransferase activity"/>
    <property type="evidence" value="ECO:0007669"/>
    <property type="project" value="InterPro"/>
</dbReference>